<dbReference type="InterPro" id="IPR011712">
    <property type="entry name" value="Sig_transdc_His_kin_sub3_dim/P"/>
</dbReference>
<evidence type="ECO:0000256" key="6">
    <source>
        <dbReference type="ARBA" id="ARBA00022679"/>
    </source>
</evidence>
<evidence type="ECO:0000256" key="2">
    <source>
        <dbReference type="ARBA" id="ARBA00004429"/>
    </source>
</evidence>
<dbReference type="Gene3D" id="1.20.5.1930">
    <property type="match status" value="1"/>
</dbReference>
<dbReference type="PROSITE" id="PS50885">
    <property type="entry name" value="HAMP"/>
    <property type="match status" value="1"/>
</dbReference>
<accession>A0A370DNA3</accession>
<dbReference type="CDD" id="cd06225">
    <property type="entry name" value="HAMP"/>
    <property type="match status" value="1"/>
</dbReference>
<dbReference type="Gene3D" id="3.30.450.40">
    <property type="match status" value="1"/>
</dbReference>
<dbReference type="Proteomes" id="UP000254771">
    <property type="component" value="Unassembled WGS sequence"/>
</dbReference>
<dbReference type="PROSITE" id="PS50109">
    <property type="entry name" value="HIS_KIN"/>
    <property type="match status" value="1"/>
</dbReference>
<dbReference type="SUPFAM" id="SSF158472">
    <property type="entry name" value="HAMP domain-like"/>
    <property type="match status" value="1"/>
</dbReference>
<feature type="transmembrane region" description="Helical" evidence="15">
    <location>
        <begin position="166"/>
        <end position="186"/>
    </location>
</feature>
<dbReference type="CDD" id="cd19408">
    <property type="entry name" value="NarX_NarQ_sensor"/>
    <property type="match status" value="1"/>
</dbReference>
<evidence type="ECO:0000256" key="8">
    <source>
        <dbReference type="ARBA" id="ARBA00022741"/>
    </source>
</evidence>
<sequence>MMTILGLAVISMLISVFMAETTEGFAAAINQAGTLRMQSYRIASSLVHGPSDDTVKPVSTTEDLIDEFEERLFSPRIHNVLEKGPSKRVQAAYQAVASQWQTDIFPHLRVYLELLALNSDFSDIRHEVTKQQAYFLSNVDGFVNRIHHFVKVLELDAEEKNSQLRIIQIFSLILILLVALVSLFLLHINVLRPLRDLLACARAARHGDFTVRSRYLSEDELGQLGHAFNVMAEDLSKIYSDLETRVQEQTAHLERSNRSLELLYKTTRRLNDSSLESEVQVALIHDIEDLIGVNSGTICLGRPGDASGYQLASTNSLNNRRQADLLGNCQRCIRDGTTHTFGADTIDGKRVNVFSTPIRDQAEQFGVLLVEFSEKEALEEWQQRLLEAVASHIALSINVAQRASQGRMLSLMEERSVIARELHDSIAQSLSYLKIQVSRLEKSVSEEHDQESILSITQVLRSALNGAYRQLRELLTSFRLRVNEAGLMATLENTVREYADRSGMRVELVDRIANCRFSPNAEVHVIQIVREALSNVIRHARATTAQVLLECQPDGIVRVRVEDDGIGITGENGDMMQHYGLTIMTERAAWLGGELSITETDSGGTRIELTFSISGSDHTLSHENLFQKMNNARNKA</sequence>
<dbReference type="InterPro" id="IPR036890">
    <property type="entry name" value="HATPase_C_sf"/>
</dbReference>
<keyword evidence="9 14" id="KW-0418">Kinase</keyword>
<keyword evidence="10 14" id="KW-0067">ATP-binding</keyword>
<dbReference type="GO" id="GO:0000155">
    <property type="term" value="F:phosphorelay sensor kinase activity"/>
    <property type="evidence" value="ECO:0007669"/>
    <property type="project" value="UniProtKB-UniRule"/>
</dbReference>
<evidence type="ECO:0000256" key="5">
    <source>
        <dbReference type="ARBA" id="ARBA00022553"/>
    </source>
</evidence>
<keyword evidence="7 15" id="KW-0812">Transmembrane</keyword>
<dbReference type="Gene3D" id="3.30.565.10">
    <property type="entry name" value="Histidine kinase-like ATPase, C-terminal domain"/>
    <property type="match status" value="1"/>
</dbReference>
<evidence type="ECO:0000256" key="12">
    <source>
        <dbReference type="ARBA" id="ARBA00023012"/>
    </source>
</evidence>
<evidence type="ECO:0000313" key="19">
    <source>
        <dbReference type="EMBL" id="RDH86313.1"/>
    </source>
</evidence>
<dbReference type="GO" id="GO:0005524">
    <property type="term" value="F:ATP binding"/>
    <property type="evidence" value="ECO:0007669"/>
    <property type="project" value="UniProtKB-UniRule"/>
</dbReference>
<dbReference type="PANTHER" id="PTHR24421">
    <property type="entry name" value="NITRATE/NITRITE SENSOR PROTEIN NARX-RELATED"/>
    <property type="match status" value="1"/>
</dbReference>
<dbReference type="Pfam" id="PF07730">
    <property type="entry name" value="HisKA_3"/>
    <property type="match status" value="1"/>
</dbReference>
<evidence type="ECO:0000256" key="3">
    <source>
        <dbReference type="ARBA" id="ARBA00022475"/>
    </source>
</evidence>
<evidence type="ECO:0000256" key="1">
    <source>
        <dbReference type="ARBA" id="ARBA00000085"/>
    </source>
</evidence>
<feature type="signal peptide" evidence="16">
    <location>
        <begin position="1"/>
        <end position="18"/>
    </location>
</feature>
<dbReference type="Gene3D" id="6.10.340.10">
    <property type="match status" value="1"/>
</dbReference>
<dbReference type="InterPro" id="IPR029095">
    <property type="entry name" value="NarX-like_N"/>
</dbReference>
<name>A0A370DNA3_9GAMM</name>
<keyword evidence="4 14" id="KW-0997">Cell inner membrane</keyword>
<dbReference type="InterPro" id="IPR016380">
    <property type="entry name" value="Sig_transdc_His_kin_NarX/NarQ"/>
</dbReference>
<evidence type="ECO:0000256" key="4">
    <source>
        <dbReference type="ARBA" id="ARBA00022519"/>
    </source>
</evidence>
<keyword evidence="3 14" id="KW-1003">Cell membrane</keyword>
<evidence type="ECO:0000313" key="20">
    <source>
        <dbReference type="Proteomes" id="UP000254771"/>
    </source>
</evidence>
<comment type="catalytic activity">
    <reaction evidence="1 14">
        <text>ATP + protein L-histidine = ADP + protein N-phospho-L-histidine.</text>
        <dbReference type="EC" id="2.7.13.3"/>
    </reaction>
</comment>
<evidence type="ECO:0000256" key="15">
    <source>
        <dbReference type="SAM" id="Phobius"/>
    </source>
</evidence>
<dbReference type="PANTHER" id="PTHR24421:SF10">
    <property type="entry name" value="NITRATE_NITRITE SENSOR PROTEIN NARQ"/>
    <property type="match status" value="1"/>
</dbReference>
<dbReference type="InterPro" id="IPR003660">
    <property type="entry name" value="HAMP_dom"/>
</dbReference>
<evidence type="ECO:0000256" key="11">
    <source>
        <dbReference type="ARBA" id="ARBA00022989"/>
    </source>
</evidence>
<dbReference type="InterPro" id="IPR005467">
    <property type="entry name" value="His_kinase_dom"/>
</dbReference>
<dbReference type="SUPFAM" id="SSF55874">
    <property type="entry name" value="ATPase domain of HSP90 chaperone/DNA topoisomerase II/histidine kinase"/>
    <property type="match status" value="1"/>
</dbReference>
<gene>
    <name evidence="19" type="ORF">DIZ78_09075</name>
</gene>
<keyword evidence="11 15" id="KW-1133">Transmembrane helix</keyword>
<dbReference type="CDD" id="cd16917">
    <property type="entry name" value="HATPase_UhpB-NarQ-NarX-like"/>
    <property type="match status" value="1"/>
</dbReference>
<organism evidence="19 20">
    <name type="scientific">endosymbiont of Escarpia spicata</name>
    <dbReference type="NCBI Taxonomy" id="2200908"/>
    <lineage>
        <taxon>Bacteria</taxon>
        <taxon>Pseudomonadati</taxon>
        <taxon>Pseudomonadota</taxon>
        <taxon>Gammaproteobacteria</taxon>
        <taxon>sulfur-oxidizing symbionts</taxon>
    </lineage>
</organism>
<proteinExistence type="predicted"/>
<evidence type="ECO:0000259" key="18">
    <source>
        <dbReference type="PROSITE" id="PS50885"/>
    </source>
</evidence>
<keyword evidence="20" id="KW-1185">Reference proteome</keyword>
<feature type="domain" description="Histidine kinase" evidence="17">
    <location>
        <begin position="417"/>
        <end position="615"/>
    </location>
</feature>
<dbReference type="Gene3D" id="1.20.120.960">
    <property type="entry name" value="Histidine kinase NarX, sensor domain"/>
    <property type="match status" value="1"/>
</dbReference>
<dbReference type="SUPFAM" id="SSF55781">
    <property type="entry name" value="GAF domain-like"/>
    <property type="match status" value="1"/>
</dbReference>
<reference evidence="19 20" key="1">
    <citation type="journal article" date="2018" name="ISME J.">
        <title>Endosymbiont genomes yield clues of tubeworm success.</title>
        <authorList>
            <person name="Li Y."/>
            <person name="Liles M.R."/>
            <person name="Halanych K.M."/>
        </authorList>
    </citation>
    <scope>NUCLEOTIDE SEQUENCE [LARGE SCALE GENOMIC DNA]</scope>
    <source>
        <strain evidence="19">A1462</strain>
    </source>
</reference>
<evidence type="ECO:0000256" key="7">
    <source>
        <dbReference type="ARBA" id="ARBA00022692"/>
    </source>
</evidence>
<dbReference type="AlphaFoldDB" id="A0A370DNA3"/>
<dbReference type="InterPro" id="IPR042295">
    <property type="entry name" value="NarX-like_N_sf"/>
</dbReference>
<dbReference type="EMBL" id="QFXE01000010">
    <property type="protein sequence ID" value="RDH86313.1"/>
    <property type="molecule type" value="Genomic_DNA"/>
</dbReference>
<dbReference type="PIRSF" id="PIRSF003167">
    <property type="entry name" value="STHK_NarX/NarQ"/>
    <property type="match status" value="1"/>
</dbReference>
<evidence type="ECO:0000256" key="13">
    <source>
        <dbReference type="ARBA" id="ARBA00023136"/>
    </source>
</evidence>
<dbReference type="SMART" id="SM00387">
    <property type="entry name" value="HATPase_c"/>
    <property type="match status" value="1"/>
</dbReference>
<dbReference type="InterPro" id="IPR029016">
    <property type="entry name" value="GAF-like_dom_sf"/>
</dbReference>
<evidence type="ECO:0000256" key="14">
    <source>
        <dbReference type="PIRNR" id="PIRNR003167"/>
    </source>
</evidence>
<protein>
    <recommendedName>
        <fullName evidence="14">Sensor protein</fullName>
        <ecNumber evidence="14">2.7.13.3</ecNumber>
    </recommendedName>
</protein>
<dbReference type="SMART" id="SM00304">
    <property type="entry name" value="HAMP"/>
    <property type="match status" value="1"/>
</dbReference>
<evidence type="ECO:0000259" key="17">
    <source>
        <dbReference type="PROSITE" id="PS50109"/>
    </source>
</evidence>
<evidence type="ECO:0000256" key="16">
    <source>
        <dbReference type="SAM" id="SignalP"/>
    </source>
</evidence>
<dbReference type="Pfam" id="PF00672">
    <property type="entry name" value="HAMP"/>
    <property type="match status" value="1"/>
</dbReference>
<evidence type="ECO:0000256" key="10">
    <source>
        <dbReference type="ARBA" id="ARBA00022840"/>
    </source>
</evidence>
<dbReference type="GO" id="GO:0046983">
    <property type="term" value="F:protein dimerization activity"/>
    <property type="evidence" value="ECO:0007669"/>
    <property type="project" value="UniProtKB-UniRule"/>
</dbReference>
<feature type="domain" description="HAMP" evidence="18">
    <location>
        <begin position="188"/>
        <end position="240"/>
    </location>
</feature>
<dbReference type="InterPro" id="IPR050482">
    <property type="entry name" value="Sensor_HK_TwoCompSys"/>
</dbReference>
<evidence type="ECO:0000256" key="9">
    <source>
        <dbReference type="ARBA" id="ARBA00022777"/>
    </source>
</evidence>
<keyword evidence="13 14" id="KW-0472">Membrane</keyword>
<dbReference type="GO" id="GO:0005886">
    <property type="term" value="C:plasma membrane"/>
    <property type="evidence" value="ECO:0007669"/>
    <property type="project" value="UniProtKB-SubCell"/>
</dbReference>
<keyword evidence="6 14" id="KW-0808">Transferase</keyword>
<keyword evidence="12 14" id="KW-0902">Two-component regulatory system</keyword>
<keyword evidence="8 14" id="KW-0547">Nucleotide-binding</keyword>
<dbReference type="Pfam" id="PF13675">
    <property type="entry name" value="PilJ"/>
    <property type="match status" value="1"/>
</dbReference>
<keyword evidence="16" id="KW-0732">Signal</keyword>
<comment type="caution">
    <text evidence="19">The sequence shown here is derived from an EMBL/GenBank/DDBJ whole genome shotgun (WGS) entry which is preliminary data.</text>
</comment>
<dbReference type="InterPro" id="IPR003594">
    <property type="entry name" value="HATPase_dom"/>
</dbReference>
<feature type="chain" id="PRO_5016934705" description="Sensor protein" evidence="16">
    <location>
        <begin position="19"/>
        <end position="636"/>
    </location>
</feature>
<dbReference type="EC" id="2.7.13.3" evidence="14"/>
<dbReference type="Pfam" id="PF02518">
    <property type="entry name" value="HATPase_c"/>
    <property type="match status" value="1"/>
</dbReference>
<keyword evidence="5" id="KW-0597">Phosphoprotein</keyword>
<comment type="subcellular location">
    <subcellularLocation>
        <location evidence="2">Cell inner membrane</location>
        <topology evidence="2">Multi-pass membrane protein</topology>
    </subcellularLocation>
</comment>